<name>A0A848D2N7_ANEAE</name>
<dbReference type="CDD" id="cd00609">
    <property type="entry name" value="AAT_like"/>
    <property type="match status" value="1"/>
</dbReference>
<dbReference type="SUPFAM" id="SSF53383">
    <property type="entry name" value="PLP-dependent transferases"/>
    <property type="match status" value="1"/>
</dbReference>
<comment type="caution">
    <text evidence="1">The sequence shown here is derived from an EMBL/GenBank/DDBJ whole genome shotgun (WGS) entry which is preliminary data.</text>
</comment>
<proteinExistence type="predicted"/>
<dbReference type="InterPro" id="IPR015421">
    <property type="entry name" value="PyrdxlP-dep_Trfase_major"/>
</dbReference>
<reference evidence="1 2" key="1">
    <citation type="submission" date="2020-04" db="EMBL/GenBank/DDBJ databases">
        <authorList>
            <person name="Hitch T.C.A."/>
            <person name="Wylensek D."/>
            <person name="Clavel T."/>
        </authorList>
    </citation>
    <scope>NUCLEOTIDE SEQUENCE [LARGE SCALE GENOMIC DNA]</scope>
    <source>
        <strain evidence="1 2">WB01_D5_05</strain>
    </source>
</reference>
<organism evidence="1 2">
    <name type="scientific">Aneurinibacillus aneurinilyticus</name>
    <name type="common">Bacillus aneurinolyticus</name>
    <dbReference type="NCBI Taxonomy" id="1391"/>
    <lineage>
        <taxon>Bacteria</taxon>
        <taxon>Bacillati</taxon>
        <taxon>Bacillota</taxon>
        <taxon>Bacilli</taxon>
        <taxon>Bacillales</taxon>
        <taxon>Paenibacillaceae</taxon>
        <taxon>Aneurinibacillus group</taxon>
        <taxon>Aneurinibacillus</taxon>
    </lineage>
</organism>
<keyword evidence="1" id="KW-0808">Transferase</keyword>
<keyword evidence="1" id="KW-0032">Aminotransferase</keyword>
<dbReference type="InterPro" id="IPR015422">
    <property type="entry name" value="PyrdxlP-dep_Trfase_small"/>
</dbReference>
<protein>
    <submittedName>
        <fullName evidence="1">Aminotransferase class I/II-fold pyridoxal phosphate-dependent enzyme</fullName>
    </submittedName>
</protein>
<dbReference type="Gene3D" id="3.40.640.10">
    <property type="entry name" value="Type I PLP-dependent aspartate aminotransferase-like (Major domain)"/>
    <property type="match status" value="1"/>
</dbReference>
<dbReference type="EMBL" id="JABAGO010000100">
    <property type="protein sequence ID" value="NMF01532.1"/>
    <property type="molecule type" value="Genomic_DNA"/>
</dbReference>
<sequence>MELNVSELNEHYVRLKEKYDEYKSQNLNLDMSRGKPCSEQLDLSRDMLDILKSDEDYRAKDGTDYLNYGGLDGIPEAKELFSQVLEVSTKEIIIGGNSSLNMMHDTIARAMLHGIYGGESPWGKLPVVKFLCPSPGYDRHFAICELFNIEMITVDMLSTGPDMDTIEKLVSEDDSIKGIWCVPKYSNPDGITYSDQTVDRLAQMNTKASDFRIFWDDAYTVHHLTEKADQLKNIFAACKSAGNPHRVLMYSSTSKITFPGSGIAMMAASEENLNFFRKQLSIQTIGPDKLNQLRHVRFLKDMDNLKVHMEKHAAIIKPKFSMVLNKLESELGRKNIASWNEPKGGYFISLNTLNGCARDVINMAAEVGVKLTKAGATYPYGKDPRDRNIRIAPTLPSIEELEKAIEVLCLCVQLVSIEKILSEK</sequence>
<dbReference type="InterPro" id="IPR015424">
    <property type="entry name" value="PyrdxlP-dep_Trfase"/>
</dbReference>
<dbReference type="PANTHER" id="PTHR43799:SF1">
    <property type="entry name" value="ASPARTATE AMINOTRANSFERASE"/>
    <property type="match status" value="1"/>
</dbReference>
<dbReference type="Gene3D" id="3.90.1150.10">
    <property type="entry name" value="Aspartate Aminotransferase, domain 1"/>
    <property type="match status" value="1"/>
</dbReference>
<dbReference type="Proteomes" id="UP000561326">
    <property type="component" value="Unassembled WGS sequence"/>
</dbReference>
<evidence type="ECO:0000313" key="1">
    <source>
        <dbReference type="EMBL" id="NMF01532.1"/>
    </source>
</evidence>
<gene>
    <name evidence="1" type="ORF">HF838_25435</name>
</gene>
<dbReference type="GO" id="GO:0004069">
    <property type="term" value="F:L-aspartate:2-oxoglutarate aminotransferase activity"/>
    <property type="evidence" value="ECO:0007669"/>
    <property type="project" value="InterPro"/>
</dbReference>
<dbReference type="AlphaFoldDB" id="A0A848D2N7"/>
<dbReference type="Pfam" id="PF12897">
    <property type="entry name" value="Asp_aminotransf"/>
    <property type="match status" value="1"/>
</dbReference>
<dbReference type="PANTHER" id="PTHR43799">
    <property type="entry name" value="AMINOTRANSFERASE, PUTATIVE-RELATED"/>
    <property type="match status" value="1"/>
</dbReference>
<dbReference type="InterPro" id="IPR024551">
    <property type="entry name" value="AspAT_Ic"/>
</dbReference>
<accession>A0A848D2N7</accession>
<evidence type="ECO:0000313" key="2">
    <source>
        <dbReference type="Proteomes" id="UP000561326"/>
    </source>
</evidence>